<dbReference type="GO" id="GO:0016020">
    <property type="term" value="C:membrane"/>
    <property type="evidence" value="ECO:0007669"/>
    <property type="project" value="UniProtKB-SubCell"/>
</dbReference>
<dbReference type="InterPro" id="IPR051645">
    <property type="entry name" value="PER33/POM33_regulator"/>
</dbReference>
<sequence length="278" mass="32930">MTGGGNANGASPSSVHQAYPLSALLRTRLRQPQFYWFLGHFLALYHFVCLHLSFWSWNNQLYHYEMCLLYVSVTYTVVLYQFYKSGQLRFVSLRQFFRILKTLDNLQYFVLVAFFLILAITQMVMISGVLYPLMVFSVFHFLNYFKENLLPFLPINSIFKNLVNNNFTNFINNYSNFFFQMAQFFEIITCLKLTLIKLPLLLVKFPVLMVTKNDLYTILASIFYLYFFKLRYLQSKSMQLLLTQLVMKADSNIPLNYKSIWLKYKNLIKVIFENLPVA</sequence>
<dbReference type="KEGG" id="tpf:TPHA_0D00280"/>
<evidence type="ECO:0000256" key="3">
    <source>
        <dbReference type="ARBA" id="ARBA00022692"/>
    </source>
</evidence>
<comment type="subcellular location">
    <subcellularLocation>
        <location evidence="1">Membrane</location>
        <topology evidence="1">Multi-pass membrane protein</topology>
    </subcellularLocation>
</comment>
<comment type="similarity">
    <text evidence="2">Belongs to the PER33/POM33 family.</text>
</comment>
<evidence type="ECO:0000313" key="7">
    <source>
        <dbReference type="EMBL" id="CCE62672.1"/>
    </source>
</evidence>
<dbReference type="EMBL" id="HE612859">
    <property type="protein sequence ID" value="CCE62672.1"/>
    <property type="molecule type" value="Genomic_DNA"/>
</dbReference>
<evidence type="ECO:0000256" key="4">
    <source>
        <dbReference type="ARBA" id="ARBA00022989"/>
    </source>
</evidence>
<dbReference type="HOGENOM" id="CLU_065417_3_0_1"/>
<keyword evidence="8" id="KW-1185">Reference proteome</keyword>
<feature type="transmembrane region" description="Helical" evidence="6">
    <location>
        <begin position="215"/>
        <end position="233"/>
    </location>
</feature>
<dbReference type="eggNOG" id="KOG4002">
    <property type="taxonomic scope" value="Eukaryota"/>
</dbReference>
<dbReference type="OMA" id="PQFYWFL"/>
<dbReference type="OrthoDB" id="5581259at2759"/>
<keyword evidence="3 6" id="KW-0812">Transmembrane</keyword>
<dbReference type="GeneID" id="11530952"/>
<feature type="transmembrane region" description="Helical" evidence="6">
    <location>
        <begin position="61"/>
        <end position="83"/>
    </location>
</feature>
<evidence type="ECO:0000256" key="2">
    <source>
        <dbReference type="ARBA" id="ARBA00007322"/>
    </source>
</evidence>
<dbReference type="Pfam" id="PF03661">
    <property type="entry name" value="TMEM33_Pom33"/>
    <property type="match status" value="1"/>
</dbReference>
<dbReference type="PANTHER" id="PTHR12703:SF4">
    <property type="entry name" value="TRANSMEMBRANE PROTEIN 33"/>
    <property type="match status" value="1"/>
</dbReference>
<dbReference type="RefSeq" id="XP_003685106.1">
    <property type="nucleotide sequence ID" value="XM_003685058.1"/>
</dbReference>
<feature type="transmembrane region" description="Helical" evidence="6">
    <location>
        <begin position="103"/>
        <end position="123"/>
    </location>
</feature>
<name>G8BS51_TETPH</name>
<keyword evidence="5 6" id="KW-0472">Membrane</keyword>
<dbReference type="PANTHER" id="PTHR12703">
    <property type="entry name" value="TRANSMEMBRANE PROTEIN 33"/>
    <property type="match status" value="1"/>
</dbReference>
<organism evidence="7 8">
    <name type="scientific">Tetrapisispora phaffii (strain ATCC 24235 / CBS 4417 / NBRC 1672 / NRRL Y-8282 / UCD 70-5)</name>
    <name type="common">Yeast</name>
    <name type="synonym">Fabospora phaffii</name>
    <dbReference type="NCBI Taxonomy" id="1071381"/>
    <lineage>
        <taxon>Eukaryota</taxon>
        <taxon>Fungi</taxon>
        <taxon>Dikarya</taxon>
        <taxon>Ascomycota</taxon>
        <taxon>Saccharomycotina</taxon>
        <taxon>Saccharomycetes</taxon>
        <taxon>Saccharomycetales</taxon>
        <taxon>Saccharomycetaceae</taxon>
        <taxon>Tetrapisispora</taxon>
    </lineage>
</organism>
<dbReference type="GO" id="GO:0071786">
    <property type="term" value="P:endoplasmic reticulum tubular network organization"/>
    <property type="evidence" value="ECO:0007669"/>
    <property type="project" value="TreeGrafter"/>
</dbReference>
<evidence type="ECO:0000256" key="6">
    <source>
        <dbReference type="SAM" id="Phobius"/>
    </source>
</evidence>
<feature type="transmembrane region" description="Helical" evidence="6">
    <location>
        <begin position="34"/>
        <end position="55"/>
    </location>
</feature>
<accession>G8BS51</accession>
<proteinExistence type="inferred from homology"/>
<evidence type="ECO:0000256" key="5">
    <source>
        <dbReference type="ARBA" id="ARBA00023136"/>
    </source>
</evidence>
<dbReference type="GO" id="GO:0061024">
    <property type="term" value="P:membrane organization"/>
    <property type="evidence" value="ECO:0007669"/>
    <property type="project" value="TreeGrafter"/>
</dbReference>
<reference evidence="7 8" key="1">
    <citation type="journal article" date="2011" name="Proc. Natl. Acad. Sci. U.S.A.">
        <title>Evolutionary erosion of yeast sex chromosomes by mating-type switching accidents.</title>
        <authorList>
            <person name="Gordon J.L."/>
            <person name="Armisen D."/>
            <person name="Proux-Wera E."/>
            <person name="Oheigeartaigh S.S."/>
            <person name="Byrne K.P."/>
            <person name="Wolfe K.H."/>
        </authorList>
    </citation>
    <scope>NUCLEOTIDE SEQUENCE [LARGE SCALE GENOMIC DNA]</scope>
    <source>
        <strain evidence="8">ATCC 24235 / CBS 4417 / NBRC 1672 / NRRL Y-8282 / UCD 70-5</strain>
    </source>
</reference>
<dbReference type="GO" id="GO:0005635">
    <property type="term" value="C:nuclear envelope"/>
    <property type="evidence" value="ECO:0007669"/>
    <property type="project" value="EnsemblFungi"/>
</dbReference>
<evidence type="ECO:0008006" key="9">
    <source>
        <dbReference type="Google" id="ProtNLM"/>
    </source>
</evidence>
<dbReference type="AlphaFoldDB" id="G8BS51"/>
<evidence type="ECO:0000256" key="1">
    <source>
        <dbReference type="ARBA" id="ARBA00004141"/>
    </source>
</evidence>
<dbReference type="InterPro" id="IPR005344">
    <property type="entry name" value="TMEM33/Pom33"/>
</dbReference>
<gene>
    <name evidence="7" type="primary">TPHA0D00280</name>
    <name evidence="7" type="ordered locus">TPHA_0D00280</name>
</gene>
<keyword evidence="4 6" id="KW-1133">Transmembrane helix</keyword>
<evidence type="ECO:0000313" key="8">
    <source>
        <dbReference type="Proteomes" id="UP000005666"/>
    </source>
</evidence>
<dbReference type="GO" id="GO:0005783">
    <property type="term" value="C:endoplasmic reticulum"/>
    <property type="evidence" value="ECO:0007669"/>
    <property type="project" value="EnsemblFungi"/>
</dbReference>
<protein>
    <recommendedName>
        <fullName evidence="9">Pore and endoplasmic reticulum protein of 33 kDa</fullName>
    </recommendedName>
</protein>
<dbReference type="Proteomes" id="UP000005666">
    <property type="component" value="Chromosome 4"/>
</dbReference>